<dbReference type="EMBL" id="AQPN01000002">
    <property type="protein sequence ID" value="EOR96654.1"/>
    <property type="molecule type" value="Genomic_DNA"/>
</dbReference>
<comment type="caution">
    <text evidence="1">The sequence shown here is derived from an EMBL/GenBank/DDBJ whole genome shotgun (WGS) entry which is preliminary data.</text>
</comment>
<protein>
    <submittedName>
        <fullName evidence="1">Uncharacterized protein</fullName>
    </submittedName>
</protein>
<name>R9H694_9SPHI</name>
<keyword evidence="2" id="KW-1185">Reference proteome</keyword>
<reference evidence="1 2" key="1">
    <citation type="journal article" date="2013" name="Genome Announc.">
        <title>Draft Genome Sequence of Arcticibacter svalbardensis Strain MN12-7T, a Member of the Family Sphingobacteriaceae Isolated from an Arctic Soil Sample.</title>
        <authorList>
            <person name="Shivaji S."/>
            <person name="Ara S."/>
            <person name="Prasad S."/>
            <person name="Manasa B.P."/>
            <person name="Begum Z."/>
            <person name="Singh A."/>
            <person name="Kumar Pinnaka A."/>
        </authorList>
    </citation>
    <scope>NUCLEOTIDE SEQUENCE [LARGE SCALE GENOMIC DNA]</scope>
    <source>
        <strain evidence="1 2">MN12-7</strain>
    </source>
</reference>
<gene>
    <name evidence="1" type="ORF">ADIARSV_0077</name>
</gene>
<dbReference type="Proteomes" id="UP000014174">
    <property type="component" value="Unassembled WGS sequence"/>
</dbReference>
<accession>R9H694</accession>
<dbReference type="AlphaFoldDB" id="R9H694"/>
<evidence type="ECO:0000313" key="2">
    <source>
        <dbReference type="Proteomes" id="UP000014174"/>
    </source>
</evidence>
<proteinExistence type="predicted"/>
<organism evidence="1 2">
    <name type="scientific">Arcticibacter svalbardensis MN12-7</name>
    <dbReference type="NCBI Taxonomy" id="1150600"/>
    <lineage>
        <taxon>Bacteria</taxon>
        <taxon>Pseudomonadati</taxon>
        <taxon>Bacteroidota</taxon>
        <taxon>Sphingobacteriia</taxon>
        <taxon>Sphingobacteriales</taxon>
        <taxon>Sphingobacteriaceae</taxon>
        <taxon>Arcticibacter</taxon>
    </lineage>
</organism>
<sequence length="59" mass="6423">MVLEIATNTGEIIGVLAQYLLCKIKPANAIKEHRLDQNLLIVQLCSVSICSTSVNSKSH</sequence>
<evidence type="ECO:0000313" key="1">
    <source>
        <dbReference type="EMBL" id="EOR96654.1"/>
    </source>
</evidence>